<keyword evidence="4 7" id="KW-1133">Transmembrane helix</keyword>
<keyword evidence="3 7" id="KW-0812">Transmembrane</keyword>
<evidence type="ECO:0000256" key="5">
    <source>
        <dbReference type="ARBA" id="ARBA00023136"/>
    </source>
</evidence>
<gene>
    <name evidence="9" type="ORF">CORT_0D02610</name>
</gene>
<evidence type="ECO:0000313" key="9">
    <source>
        <dbReference type="EMBL" id="CCG23106.1"/>
    </source>
</evidence>
<dbReference type="eggNOG" id="ENOG502S455">
    <property type="taxonomic scope" value="Eukaryota"/>
</dbReference>
<accession>H8X513</accession>
<feature type="domain" description="DUF202" evidence="8">
    <location>
        <begin position="110"/>
        <end position="198"/>
    </location>
</feature>
<evidence type="ECO:0000256" key="1">
    <source>
        <dbReference type="ARBA" id="ARBA00004651"/>
    </source>
</evidence>
<evidence type="ECO:0000259" key="8">
    <source>
        <dbReference type="Pfam" id="PF02656"/>
    </source>
</evidence>
<protein>
    <recommendedName>
        <fullName evidence="8">DUF202 domain-containing protein</fullName>
    </recommendedName>
</protein>
<reference evidence="9 10" key="1">
    <citation type="journal article" date="2012" name="PLoS ONE">
        <title>Sequence and analysis of the genome of the pathogenic yeast Candida orthopsilosis.</title>
        <authorList>
            <person name="Riccombeni A."/>
            <person name="Vidanes G."/>
            <person name="Proux-Wera E."/>
            <person name="Wolfe K.H."/>
            <person name="Butler G."/>
        </authorList>
    </citation>
    <scope>NUCLEOTIDE SEQUENCE [LARGE SCALE GENOMIC DNA]</scope>
    <source>
        <strain evidence="9 10">Co 90-125</strain>
    </source>
</reference>
<feature type="transmembrane region" description="Helical" evidence="7">
    <location>
        <begin position="119"/>
        <end position="140"/>
    </location>
</feature>
<dbReference type="GO" id="GO:0005886">
    <property type="term" value="C:plasma membrane"/>
    <property type="evidence" value="ECO:0007669"/>
    <property type="project" value="UniProtKB-SubCell"/>
</dbReference>
<dbReference type="Proteomes" id="UP000005018">
    <property type="component" value="Chromosome 4"/>
</dbReference>
<dbReference type="InterPro" id="IPR003807">
    <property type="entry name" value="DUF202"/>
</dbReference>
<dbReference type="GeneID" id="14540574"/>
<evidence type="ECO:0000256" key="3">
    <source>
        <dbReference type="ARBA" id="ARBA00022692"/>
    </source>
</evidence>
<feature type="compositionally biased region" description="Low complexity" evidence="6">
    <location>
        <begin position="37"/>
        <end position="47"/>
    </location>
</feature>
<organism evidence="9 10">
    <name type="scientific">Candida orthopsilosis (strain 90-125)</name>
    <name type="common">Yeast</name>
    <dbReference type="NCBI Taxonomy" id="1136231"/>
    <lineage>
        <taxon>Eukaryota</taxon>
        <taxon>Fungi</taxon>
        <taxon>Dikarya</taxon>
        <taxon>Ascomycota</taxon>
        <taxon>Saccharomycotina</taxon>
        <taxon>Pichiomycetes</taxon>
        <taxon>Debaryomycetaceae</taxon>
        <taxon>Candida/Lodderomyces clade</taxon>
        <taxon>Candida</taxon>
    </lineage>
</organism>
<dbReference type="HOGENOM" id="CLU_053359_3_0_1"/>
<feature type="transmembrane region" description="Helical" evidence="7">
    <location>
        <begin position="170"/>
        <end position="190"/>
    </location>
</feature>
<dbReference type="PANTHER" id="PTHR34187:SF2">
    <property type="entry name" value="DUF202 DOMAIN-CONTAINING PROTEIN"/>
    <property type="match status" value="1"/>
</dbReference>
<keyword evidence="10" id="KW-1185">Reference proteome</keyword>
<feature type="transmembrane region" description="Helical" evidence="7">
    <location>
        <begin position="210"/>
        <end position="231"/>
    </location>
</feature>
<dbReference type="Pfam" id="PF02656">
    <property type="entry name" value="DUF202"/>
    <property type="match status" value="1"/>
</dbReference>
<evidence type="ECO:0000313" key="10">
    <source>
        <dbReference type="Proteomes" id="UP000005018"/>
    </source>
</evidence>
<feature type="compositionally biased region" description="Low complexity" evidence="6">
    <location>
        <begin position="55"/>
        <end position="71"/>
    </location>
</feature>
<keyword evidence="2" id="KW-1003">Cell membrane</keyword>
<evidence type="ECO:0000256" key="4">
    <source>
        <dbReference type="ARBA" id="ARBA00022989"/>
    </source>
</evidence>
<evidence type="ECO:0000256" key="6">
    <source>
        <dbReference type="SAM" id="MobiDB-lite"/>
    </source>
</evidence>
<dbReference type="OrthoDB" id="199599at2759"/>
<dbReference type="InterPro" id="IPR052053">
    <property type="entry name" value="IM_YidH-like"/>
</dbReference>
<sequence length="236" mass="25887">MSSDRIAKSPSPNTAIPNDNDDQGVEVTGIPPNHTGSSSSLSSSAFSQRLNTTESSASRQRSQQQQQQQSSGTNGKPVTQDLASSINFNTSFDLLDYKSVTLENKGSVARDHMANERTFLAWLRTSLAFITIGIGVTQLFRLEKPGTKVHTTDRIIDLSMDHKSGDLKRYGKPLGSIFIVLGILTLIMGFKRYFHVQRLLTKSYYPAARLGIAILLFLILSVVLVTLALVLQTSLL</sequence>
<dbReference type="AlphaFoldDB" id="H8X513"/>
<feature type="region of interest" description="Disordered" evidence="6">
    <location>
        <begin position="1"/>
        <end position="80"/>
    </location>
</feature>
<dbReference type="KEGG" id="cot:CORT_0D02610"/>
<name>H8X513_CANO9</name>
<dbReference type="EMBL" id="HE681722">
    <property type="protein sequence ID" value="CCG23106.1"/>
    <property type="molecule type" value="Genomic_DNA"/>
</dbReference>
<evidence type="ECO:0000256" key="2">
    <source>
        <dbReference type="ARBA" id="ARBA00022475"/>
    </source>
</evidence>
<proteinExistence type="predicted"/>
<dbReference type="RefSeq" id="XP_003869242.1">
    <property type="nucleotide sequence ID" value="XM_003869193.1"/>
</dbReference>
<dbReference type="PANTHER" id="PTHR34187">
    <property type="entry name" value="FGR18P"/>
    <property type="match status" value="1"/>
</dbReference>
<evidence type="ECO:0000256" key="7">
    <source>
        <dbReference type="SAM" id="Phobius"/>
    </source>
</evidence>
<comment type="subcellular location">
    <subcellularLocation>
        <location evidence="1">Cell membrane</location>
        <topology evidence="1">Multi-pass membrane protein</topology>
    </subcellularLocation>
</comment>
<keyword evidence="5 7" id="KW-0472">Membrane</keyword>